<accession>A0AAD4H2D3</accession>
<dbReference type="EMBL" id="JAAAIL010001756">
    <property type="protein sequence ID" value="KAG0265371.1"/>
    <property type="molecule type" value="Genomic_DNA"/>
</dbReference>
<feature type="region of interest" description="Disordered" evidence="1">
    <location>
        <begin position="1"/>
        <end position="51"/>
    </location>
</feature>
<evidence type="ECO:0000256" key="1">
    <source>
        <dbReference type="SAM" id="MobiDB-lite"/>
    </source>
</evidence>
<feature type="compositionally biased region" description="Polar residues" evidence="1">
    <location>
        <begin position="1"/>
        <end position="16"/>
    </location>
</feature>
<name>A0AAD4H2D3_9FUNG</name>
<reference evidence="2" key="1">
    <citation type="journal article" date="2020" name="Fungal Divers.">
        <title>Resolving the Mortierellaceae phylogeny through synthesis of multi-gene phylogenetics and phylogenomics.</title>
        <authorList>
            <person name="Vandepol N."/>
            <person name="Liber J."/>
            <person name="Desiro A."/>
            <person name="Na H."/>
            <person name="Kennedy M."/>
            <person name="Barry K."/>
            <person name="Grigoriev I.V."/>
            <person name="Miller A.N."/>
            <person name="O'Donnell K."/>
            <person name="Stajich J.E."/>
            <person name="Bonito G."/>
        </authorList>
    </citation>
    <scope>NUCLEOTIDE SEQUENCE</scope>
    <source>
        <strain evidence="2">NRRL 28262</strain>
    </source>
</reference>
<feature type="non-terminal residue" evidence="2">
    <location>
        <position position="188"/>
    </location>
</feature>
<feature type="region of interest" description="Disordered" evidence="1">
    <location>
        <begin position="63"/>
        <end position="83"/>
    </location>
</feature>
<gene>
    <name evidence="2" type="ORF">BGZ95_003334</name>
</gene>
<evidence type="ECO:0000313" key="2">
    <source>
        <dbReference type="EMBL" id="KAG0265371.1"/>
    </source>
</evidence>
<organism evidence="2 3">
    <name type="scientific">Linnemannia exigua</name>
    <dbReference type="NCBI Taxonomy" id="604196"/>
    <lineage>
        <taxon>Eukaryota</taxon>
        <taxon>Fungi</taxon>
        <taxon>Fungi incertae sedis</taxon>
        <taxon>Mucoromycota</taxon>
        <taxon>Mortierellomycotina</taxon>
        <taxon>Mortierellomycetes</taxon>
        <taxon>Mortierellales</taxon>
        <taxon>Mortierellaceae</taxon>
        <taxon>Linnemannia</taxon>
    </lineage>
</organism>
<sequence>MSNKSHIPNPQQSSPHNMGDLVSSDHVVGQDVESTGDGKSVSSRRIRKRDKLLSLFRSSSAEPNVKVKPQNSSSKIAAHRLSTTSTTASVHRISTVSTHDNIKVEHAVINTAVQSPVTKPDPSTLSIEPCRDIFTQNVDKSAVRDSLPALGTRINTTPQLALCLDLLLKCGDATEPQPNLSQNLPSET</sequence>
<proteinExistence type="predicted"/>
<dbReference type="Proteomes" id="UP001194580">
    <property type="component" value="Unassembled WGS sequence"/>
</dbReference>
<dbReference type="AlphaFoldDB" id="A0AAD4H2D3"/>
<protein>
    <submittedName>
        <fullName evidence="2">Uncharacterized protein</fullName>
    </submittedName>
</protein>
<feature type="compositionally biased region" description="Polar residues" evidence="1">
    <location>
        <begin position="69"/>
        <end position="83"/>
    </location>
</feature>
<comment type="caution">
    <text evidence="2">The sequence shown here is derived from an EMBL/GenBank/DDBJ whole genome shotgun (WGS) entry which is preliminary data.</text>
</comment>
<evidence type="ECO:0000313" key="3">
    <source>
        <dbReference type="Proteomes" id="UP001194580"/>
    </source>
</evidence>
<keyword evidence="3" id="KW-1185">Reference proteome</keyword>